<dbReference type="InterPro" id="IPR050413">
    <property type="entry name" value="TCR_beta_variable"/>
</dbReference>
<dbReference type="Bgee" id="ENSCPOG00000025586">
    <property type="expression patterns" value="Expressed in thyroid gland"/>
</dbReference>
<dbReference type="InterPro" id="IPR036179">
    <property type="entry name" value="Ig-like_dom_sf"/>
</dbReference>
<protein>
    <recommendedName>
        <fullName evidence="7">Ig-like domain-containing protein</fullName>
    </recommendedName>
</protein>
<dbReference type="HOGENOM" id="CLU_077975_9_4_1"/>
<keyword evidence="4" id="KW-0393">Immunoglobulin domain</keyword>
<dbReference type="AlphaFoldDB" id="H0W0D3"/>
<dbReference type="STRING" id="10141.ENSCPOP00000016418"/>
<evidence type="ECO:0000256" key="2">
    <source>
        <dbReference type="ARBA" id="ARBA00022859"/>
    </source>
</evidence>
<dbReference type="GeneTree" id="ENSGT00940000154460"/>
<dbReference type="Pfam" id="PF07686">
    <property type="entry name" value="V-set"/>
    <property type="match status" value="1"/>
</dbReference>
<dbReference type="InterPro" id="IPR003599">
    <property type="entry name" value="Ig_sub"/>
</dbReference>
<reference evidence="8" key="3">
    <citation type="submission" date="2025-09" db="UniProtKB">
        <authorList>
            <consortium name="Ensembl"/>
        </authorList>
    </citation>
    <scope>IDENTIFICATION</scope>
    <source>
        <strain evidence="8">2N</strain>
    </source>
</reference>
<keyword evidence="5" id="KW-1279">T cell receptor</keyword>
<organism evidence="8 9">
    <name type="scientific">Cavia porcellus</name>
    <name type="common">Guinea pig</name>
    <dbReference type="NCBI Taxonomy" id="10141"/>
    <lineage>
        <taxon>Eukaryota</taxon>
        <taxon>Metazoa</taxon>
        <taxon>Chordata</taxon>
        <taxon>Craniata</taxon>
        <taxon>Vertebrata</taxon>
        <taxon>Euteleostomi</taxon>
        <taxon>Mammalia</taxon>
        <taxon>Eutheria</taxon>
        <taxon>Euarchontoglires</taxon>
        <taxon>Glires</taxon>
        <taxon>Rodentia</taxon>
        <taxon>Hystricomorpha</taxon>
        <taxon>Caviidae</taxon>
        <taxon>Cavia</taxon>
    </lineage>
</organism>
<dbReference type="InParanoid" id="H0W0D3"/>
<feature type="signal peptide" evidence="6">
    <location>
        <begin position="1"/>
        <end position="19"/>
    </location>
</feature>
<dbReference type="SMART" id="SM00409">
    <property type="entry name" value="IG"/>
    <property type="match status" value="1"/>
</dbReference>
<dbReference type="FunCoup" id="H0W0D3">
    <property type="interactions" value="283"/>
</dbReference>
<evidence type="ECO:0000256" key="4">
    <source>
        <dbReference type="ARBA" id="ARBA00023319"/>
    </source>
</evidence>
<name>H0W0D3_CAVPO</name>
<dbReference type="InterPro" id="IPR013106">
    <property type="entry name" value="Ig_V-set"/>
</dbReference>
<dbReference type="Ensembl" id="ENSCPOT00000024825.2">
    <property type="protein sequence ID" value="ENSCPOP00000016418.2"/>
    <property type="gene ID" value="ENSCPOG00000025586.2"/>
</dbReference>
<sequence>MDIILPCWIIFGLLRAAHMAPGVKQTPRHKITEMGQPVTLRCDPISGQQNIYWYRQTAEKGMEFMAYLLDKTPTDKADFFRDRFSAEKPEGSYSNLKIDPVQLGDSAMYLCASSAATATHRHFLSL</sequence>
<dbReference type="PROSITE" id="PS50835">
    <property type="entry name" value="IG_LIKE"/>
    <property type="match status" value="1"/>
</dbReference>
<dbReference type="Proteomes" id="UP000005447">
    <property type="component" value="Unassembled WGS sequence"/>
</dbReference>
<dbReference type="OMA" id="FVHWYRQ"/>
<dbReference type="GO" id="GO:0002250">
    <property type="term" value="P:adaptive immune response"/>
    <property type="evidence" value="ECO:0007669"/>
    <property type="project" value="UniProtKB-KW"/>
</dbReference>
<keyword evidence="2" id="KW-0391">Immunity</keyword>
<dbReference type="SUPFAM" id="SSF48726">
    <property type="entry name" value="Immunoglobulin"/>
    <property type="match status" value="1"/>
</dbReference>
<dbReference type="VEuPathDB" id="HostDB:ENSCPOG00000025586"/>
<feature type="domain" description="Ig-like" evidence="7">
    <location>
        <begin position="21"/>
        <end position="125"/>
    </location>
</feature>
<evidence type="ECO:0000259" key="7">
    <source>
        <dbReference type="PROSITE" id="PS50835"/>
    </source>
</evidence>
<evidence type="ECO:0000313" key="9">
    <source>
        <dbReference type="Proteomes" id="UP000005447"/>
    </source>
</evidence>
<proteinExistence type="predicted"/>
<reference evidence="8" key="2">
    <citation type="submission" date="2025-08" db="UniProtKB">
        <authorList>
            <consortium name="Ensembl"/>
        </authorList>
    </citation>
    <scope>IDENTIFICATION</scope>
    <source>
        <strain evidence="8">2N</strain>
    </source>
</reference>
<dbReference type="InterPro" id="IPR013783">
    <property type="entry name" value="Ig-like_fold"/>
</dbReference>
<keyword evidence="3" id="KW-1064">Adaptive immunity</keyword>
<evidence type="ECO:0000256" key="1">
    <source>
        <dbReference type="ARBA" id="ARBA00022729"/>
    </source>
</evidence>
<dbReference type="PANTHER" id="PTHR23268">
    <property type="entry name" value="T-CELL RECEPTOR BETA CHAIN"/>
    <property type="match status" value="1"/>
</dbReference>
<dbReference type="Gene3D" id="2.60.40.10">
    <property type="entry name" value="Immunoglobulins"/>
    <property type="match status" value="1"/>
</dbReference>
<evidence type="ECO:0000256" key="5">
    <source>
        <dbReference type="ARBA" id="ARBA00043266"/>
    </source>
</evidence>
<dbReference type="GO" id="GO:0007166">
    <property type="term" value="P:cell surface receptor signaling pathway"/>
    <property type="evidence" value="ECO:0007669"/>
    <property type="project" value="TreeGrafter"/>
</dbReference>
<keyword evidence="9" id="KW-1185">Reference proteome</keyword>
<dbReference type="GO" id="GO:0042101">
    <property type="term" value="C:T cell receptor complex"/>
    <property type="evidence" value="ECO:0007669"/>
    <property type="project" value="UniProtKB-KW"/>
</dbReference>
<evidence type="ECO:0000313" key="8">
    <source>
        <dbReference type="Ensembl" id="ENSCPOP00000016418.2"/>
    </source>
</evidence>
<evidence type="ECO:0000256" key="6">
    <source>
        <dbReference type="SAM" id="SignalP"/>
    </source>
</evidence>
<dbReference type="PANTHER" id="PTHR23268:SF45">
    <property type="entry name" value="T CELL RECEPTOR BETA VARIABLE 2"/>
    <property type="match status" value="1"/>
</dbReference>
<keyword evidence="1 6" id="KW-0732">Signal</keyword>
<feature type="chain" id="PRO_5012181079" description="Ig-like domain-containing protein" evidence="6">
    <location>
        <begin position="20"/>
        <end position="126"/>
    </location>
</feature>
<dbReference type="EMBL" id="AAKN02015442">
    <property type="status" value="NOT_ANNOTATED_CDS"/>
    <property type="molecule type" value="Genomic_DNA"/>
</dbReference>
<accession>H0W0D3</accession>
<reference evidence="9" key="1">
    <citation type="journal article" date="2011" name="Nature">
        <title>A high-resolution map of human evolutionary constraint using 29 mammals.</title>
        <authorList>
            <person name="Lindblad-Toh K."/>
            <person name="Garber M."/>
            <person name="Zuk O."/>
            <person name="Lin M.F."/>
            <person name="Parker B.J."/>
            <person name="Washietl S."/>
            <person name="Kheradpour P."/>
            <person name="Ernst J."/>
            <person name="Jordan G."/>
            <person name="Mauceli E."/>
            <person name="Ward L.D."/>
            <person name="Lowe C.B."/>
            <person name="Holloway A.K."/>
            <person name="Clamp M."/>
            <person name="Gnerre S."/>
            <person name="Alfoldi J."/>
            <person name="Beal K."/>
            <person name="Chang J."/>
            <person name="Clawson H."/>
            <person name="Cuff J."/>
            <person name="Di Palma F."/>
            <person name="Fitzgerald S."/>
            <person name="Flicek P."/>
            <person name="Guttman M."/>
            <person name="Hubisz M.J."/>
            <person name="Jaffe D.B."/>
            <person name="Jungreis I."/>
            <person name="Kent W.J."/>
            <person name="Kostka D."/>
            <person name="Lara M."/>
            <person name="Martins A.L."/>
            <person name="Massingham T."/>
            <person name="Moltke I."/>
            <person name="Raney B.J."/>
            <person name="Rasmussen M.D."/>
            <person name="Robinson J."/>
            <person name="Stark A."/>
            <person name="Vilella A.J."/>
            <person name="Wen J."/>
            <person name="Xie X."/>
            <person name="Zody M.C."/>
            <person name="Baldwin J."/>
            <person name="Bloom T."/>
            <person name="Chin C.W."/>
            <person name="Heiman D."/>
            <person name="Nicol R."/>
            <person name="Nusbaum C."/>
            <person name="Young S."/>
            <person name="Wilkinson J."/>
            <person name="Worley K.C."/>
            <person name="Kovar C.L."/>
            <person name="Muzny D.M."/>
            <person name="Gibbs R.A."/>
            <person name="Cree A."/>
            <person name="Dihn H.H."/>
            <person name="Fowler G."/>
            <person name="Jhangiani S."/>
            <person name="Joshi V."/>
            <person name="Lee S."/>
            <person name="Lewis L.R."/>
            <person name="Nazareth L.V."/>
            <person name="Okwuonu G."/>
            <person name="Santibanez J."/>
            <person name="Warren W.C."/>
            <person name="Mardis E.R."/>
            <person name="Weinstock G.M."/>
            <person name="Wilson R.K."/>
            <person name="Delehaunty K."/>
            <person name="Dooling D."/>
            <person name="Fronik C."/>
            <person name="Fulton L."/>
            <person name="Fulton B."/>
            <person name="Graves T."/>
            <person name="Minx P."/>
            <person name="Sodergren E."/>
            <person name="Birney E."/>
            <person name="Margulies E.H."/>
            <person name="Herrero J."/>
            <person name="Green E.D."/>
            <person name="Haussler D."/>
            <person name="Siepel A."/>
            <person name="Goldman N."/>
            <person name="Pollard K.S."/>
            <person name="Pedersen J.S."/>
            <person name="Lander E.S."/>
            <person name="Kellis M."/>
        </authorList>
    </citation>
    <scope>NUCLEOTIDE SEQUENCE [LARGE SCALE GENOMIC DNA]</scope>
    <source>
        <strain evidence="9">2N</strain>
    </source>
</reference>
<evidence type="ECO:0000256" key="3">
    <source>
        <dbReference type="ARBA" id="ARBA00023130"/>
    </source>
</evidence>
<dbReference type="InterPro" id="IPR007110">
    <property type="entry name" value="Ig-like_dom"/>
</dbReference>
<dbReference type="SMART" id="SM00406">
    <property type="entry name" value="IGv"/>
    <property type="match status" value="1"/>
</dbReference>